<evidence type="ECO:0000256" key="5">
    <source>
        <dbReference type="ARBA" id="ARBA00022801"/>
    </source>
</evidence>
<dbReference type="SMART" id="SM00487">
    <property type="entry name" value="DEXDc"/>
    <property type="match status" value="1"/>
</dbReference>
<organism evidence="18 19">
    <name type="scientific">Cruoricaptor ignavus</name>
    <dbReference type="NCBI Taxonomy" id="1118202"/>
    <lineage>
        <taxon>Bacteria</taxon>
        <taxon>Pseudomonadati</taxon>
        <taxon>Bacteroidota</taxon>
        <taxon>Flavobacteriia</taxon>
        <taxon>Flavobacteriales</taxon>
        <taxon>Weeksellaceae</taxon>
        <taxon>Cruoricaptor</taxon>
    </lineage>
</organism>
<proteinExistence type="inferred from homology"/>
<dbReference type="InterPro" id="IPR011545">
    <property type="entry name" value="DEAD/DEAH_box_helicase_dom"/>
</dbReference>
<evidence type="ECO:0000313" key="18">
    <source>
        <dbReference type="EMBL" id="SHI67658.1"/>
    </source>
</evidence>
<comment type="catalytic activity">
    <reaction evidence="12 15">
        <text>Couples ATP hydrolysis with the unwinding of duplex DNA by translocating in the 3'-5' direction.</text>
        <dbReference type="EC" id="5.6.2.4"/>
    </reaction>
</comment>
<dbReference type="AlphaFoldDB" id="A0A1M6D3U7"/>
<evidence type="ECO:0000256" key="11">
    <source>
        <dbReference type="ARBA" id="ARBA00023235"/>
    </source>
</evidence>
<evidence type="ECO:0000256" key="12">
    <source>
        <dbReference type="ARBA" id="ARBA00034617"/>
    </source>
</evidence>
<sequence length="696" mass="79550">MLELDTSIEFLKNIGPERAKLLNDALGIRTVEDFLFYFPFKFTDKTKIYKISELQPELSSEVLLKGRISALREVGEGYKRRLTARFQDEGGSLELVWFRYKNWLIAQIPTDREVLVYGKPNFFNHSISIAHPEIEIPKGNLEDHSLMPVYSLPEKLKKRGFNQAFFLKTNKLILAEAERLLPENLPEDILNKYKLMPRSQAFEQSHFPKDLEHFKRAEERLKFEEAFYFQLTYALKKQLRKSTPAGIAMPAVGDYFNDFYENHLPFQLTAAQKRVLKEIRADLKSPIQMNRLLQGDVGSGKTMVALLSMLIAMDNGYQSVLMAPTEILAQQHHSSISELLKNTGIETALLTGSTKNSARRGIIEELKNGALPILIGTHAVLEDPVEFHNLGLAVIDEQHRFGVAQRARLWAKNSTPPNILIMSATPIPRTLAMSFYSDLDVSVIDELPAGRKPVLTVHRREQERLSVYRFAADEIRKGRQVYFVYPLIEESETLDYKNLTEGFAHIQEFFNEYNVAMLHGRMRPDEKEEAMQYFASGNAQILVATTVIEVGVNVPNASVMIIESAERFGLSQLHQLRGRVGRGAEQSYCILMTSNKLSQDSRTRIKTMCETNDGFRISEMDMRLRGPGNILGTQQSGTLDFKKLDLVADAHIMRAAKKSAERLLEEDPLLLFPKNMLVKNFYQKNLRQKNRWGRIS</sequence>
<evidence type="ECO:0000313" key="19">
    <source>
        <dbReference type="Proteomes" id="UP000184335"/>
    </source>
</evidence>
<dbReference type="GO" id="GO:0016887">
    <property type="term" value="F:ATP hydrolysis activity"/>
    <property type="evidence" value="ECO:0007669"/>
    <property type="project" value="RHEA"/>
</dbReference>
<keyword evidence="9 15" id="KW-0233">DNA recombination</keyword>
<dbReference type="Proteomes" id="UP000184335">
    <property type="component" value="Unassembled WGS sequence"/>
</dbReference>
<keyword evidence="4 15" id="KW-0227">DNA damage</keyword>
<feature type="domain" description="Helicase ATP-binding" evidence="16">
    <location>
        <begin position="282"/>
        <end position="444"/>
    </location>
</feature>
<dbReference type="SMART" id="SM00490">
    <property type="entry name" value="HELICc"/>
    <property type="match status" value="1"/>
</dbReference>
<dbReference type="InterPro" id="IPR047112">
    <property type="entry name" value="RecG/Mfd"/>
</dbReference>
<dbReference type="STRING" id="1118202.SAMN05443429_103101"/>
<dbReference type="SUPFAM" id="SSF52540">
    <property type="entry name" value="P-loop containing nucleoside triphosphate hydrolases"/>
    <property type="match status" value="2"/>
</dbReference>
<name>A0A1M6D3U7_9FLAO</name>
<comment type="catalytic activity">
    <reaction evidence="14 15">
        <text>ATP + H2O = ADP + phosphate + H(+)</text>
        <dbReference type="Rhea" id="RHEA:13065"/>
        <dbReference type="ChEBI" id="CHEBI:15377"/>
        <dbReference type="ChEBI" id="CHEBI:15378"/>
        <dbReference type="ChEBI" id="CHEBI:30616"/>
        <dbReference type="ChEBI" id="CHEBI:43474"/>
        <dbReference type="ChEBI" id="CHEBI:456216"/>
        <dbReference type="EC" id="5.6.2.4"/>
    </reaction>
</comment>
<dbReference type="Gene3D" id="3.40.50.300">
    <property type="entry name" value="P-loop containing nucleotide triphosphate hydrolases"/>
    <property type="match status" value="2"/>
</dbReference>
<dbReference type="CDD" id="cd04488">
    <property type="entry name" value="RecG_wedge_OBF"/>
    <property type="match status" value="1"/>
</dbReference>
<keyword evidence="6 15" id="KW-0347">Helicase</keyword>
<dbReference type="PANTHER" id="PTHR47964:SF1">
    <property type="entry name" value="ATP-DEPENDENT DNA HELICASE HOMOLOG RECG, CHLOROPLASTIC"/>
    <property type="match status" value="1"/>
</dbReference>
<keyword evidence="5 15" id="KW-0378">Hydrolase</keyword>
<evidence type="ECO:0000256" key="8">
    <source>
        <dbReference type="ARBA" id="ARBA00023125"/>
    </source>
</evidence>
<dbReference type="Gene3D" id="2.40.50.140">
    <property type="entry name" value="Nucleic acid-binding proteins"/>
    <property type="match status" value="1"/>
</dbReference>
<dbReference type="PROSITE" id="PS51194">
    <property type="entry name" value="HELICASE_CTER"/>
    <property type="match status" value="1"/>
</dbReference>
<gene>
    <name evidence="18" type="ORF">SAMN05443429_103101</name>
</gene>
<evidence type="ECO:0000256" key="6">
    <source>
        <dbReference type="ARBA" id="ARBA00022806"/>
    </source>
</evidence>
<keyword evidence="19" id="KW-1185">Reference proteome</keyword>
<dbReference type="Pfam" id="PF19833">
    <property type="entry name" value="RecG_dom3_C"/>
    <property type="match status" value="1"/>
</dbReference>
<reference evidence="18 19" key="1">
    <citation type="submission" date="2016-11" db="EMBL/GenBank/DDBJ databases">
        <authorList>
            <person name="Jaros S."/>
            <person name="Januszkiewicz K."/>
            <person name="Wedrychowicz H."/>
        </authorList>
    </citation>
    <scope>NUCLEOTIDE SEQUENCE [LARGE SCALE GENOMIC DNA]</scope>
    <source>
        <strain evidence="18 19">DSM 25479</strain>
    </source>
</reference>
<dbReference type="GO" id="GO:0006281">
    <property type="term" value="P:DNA repair"/>
    <property type="evidence" value="ECO:0007669"/>
    <property type="project" value="UniProtKB-UniRule"/>
</dbReference>
<keyword evidence="11" id="KW-0413">Isomerase</keyword>
<dbReference type="EMBL" id="FQYI01000003">
    <property type="protein sequence ID" value="SHI67658.1"/>
    <property type="molecule type" value="Genomic_DNA"/>
</dbReference>
<dbReference type="NCBIfam" id="NF008165">
    <property type="entry name" value="PRK10917.1-3"/>
    <property type="match status" value="1"/>
</dbReference>
<keyword evidence="8" id="KW-0238">DNA-binding</keyword>
<dbReference type="PROSITE" id="PS51192">
    <property type="entry name" value="HELICASE_ATP_BIND_1"/>
    <property type="match status" value="1"/>
</dbReference>
<dbReference type="NCBIfam" id="TIGR00643">
    <property type="entry name" value="recG"/>
    <property type="match status" value="1"/>
</dbReference>
<evidence type="ECO:0000256" key="3">
    <source>
        <dbReference type="ARBA" id="ARBA00022741"/>
    </source>
</evidence>
<evidence type="ECO:0000256" key="9">
    <source>
        <dbReference type="ARBA" id="ARBA00023172"/>
    </source>
</evidence>
<dbReference type="SUPFAM" id="SSF50249">
    <property type="entry name" value="Nucleic acid-binding proteins"/>
    <property type="match status" value="1"/>
</dbReference>
<dbReference type="InterPro" id="IPR004609">
    <property type="entry name" value="ATP-dep_DNA_helicase_RecG"/>
</dbReference>
<evidence type="ECO:0000256" key="2">
    <source>
        <dbReference type="ARBA" id="ARBA00017846"/>
    </source>
</evidence>
<evidence type="ECO:0000259" key="17">
    <source>
        <dbReference type="PROSITE" id="PS51194"/>
    </source>
</evidence>
<comment type="similarity">
    <text evidence="1 15">Belongs to the helicase family. RecG subfamily.</text>
</comment>
<dbReference type="CDD" id="cd17992">
    <property type="entry name" value="DEXHc_RecG"/>
    <property type="match status" value="1"/>
</dbReference>
<dbReference type="NCBIfam" id="NF008168">
    <property type="entry name" value="PRK10917.2-2"/>
    <property type="match status" value="1"/>
</dbReference>
<dbReference type="Pfam" id="PF00270">
    <property type="entry name" value="DEAD"/>
    <property type="match status" value="1"/>
</dbReference>
<evidence type="ECO:0000256" key="1">
    <source>
        <dbReference type="ARBA" id="ARBA00007504"/>
    </source>
</evidence>
<dbReference type="InterPro" id="IPR045562">
    <property type="entry name" value="RecG_dom3_C"/>
</dbReference>
<dbReference type="GO" id="GO:0043138">
    <property type="term" value="F:3'-5' DNA helicase activity"/>
    <property type="evidence" value="ECO:0007669"/>
    <property type="project" value="UniProtKB-EC"/>
</dbReference>
<evidence type="ECO:0000256" key="15">
    <source>
        <dbReference type="RuleBase" id="RU363016"/>
    </source>
</evidence>
<accession>A0A1M6D3U7</accession>
<dbReference type="PANTHER" id="PTHR47964">
    <property type="entry name" value="ATP-DEPENDENT DNA HELICASE HOMOLOG RECG, CHLOROPLASTIC"/>
    <property type="match status" value="1"/>
</dbReference>
<protein>
    <recommendedName>
        <fullName evidence="2 15">ATP-dependent DNA helicase RecG</fullName>
        <ecNumber evidence="13 15">5.6.2.4</ecNumber>
    </recommendedName>
</protein>
<keyword evidence="3 15" id="KW-0547">Nucleotide-binding</keyword>
<dbReference type="InterPro" id="IPR033454">
    <property type="entry name" value="RecG_wedge"/>
</dbReference>
<evidence type="ECO:0000256" key="13">
    <source>
        <dbReference type="ARBA" id="ARBA00034808"/>
    </source>
</evidence>
<keyword evidence="7 15" id="KW-0067">ATP-binding</keyword>
<feature type="domain" description="Helicase C-terminal" evidence="17">
    <location>
        <begin position="477"/>
        <end position="628"/>
    </location>
</feature>
<dbReference type="GO" id="GO:0006310">
    <property type="term" value="P:DNA recombination"/>
    <property type="evidence" value="ECO:0007669"/>
    <property type="project" value="UniProtKB-UniRule"/>
</dbReference>
<dbReference type="EC" id="5.6.2.4" evidence="13 15"/>
<dbReference type="InterPro" id="IPR014001">
    <property type="entry name" value="Helicase_ATP-bd"/>
</dbReference>
<dbReference type="GO" id="GO:0003677">
    <property type="term" value="F:DNA binding"/>
    <property type="evidence" value="ECO:0007669"/>
    <property type="project" value="UniProtKB-KW"/>
</dbReference>
<keyword evidence="10 15" id="KW-0234">DNA repair</keyword>
<comment type="function">
    <text evidence="15">Plays a critical role in recombination and DNA repair. Helps process Holliday junction intermediates to mature products by catalyzing branch migration. Has replication fork regression activity, unwinds stalled or blocked replication forks to make a HJ that can be resolved. Has a DNA unwinding activity characteristic of a DNA helicase with 3'-5' polarity.</text>
</comment>
<dbReference type="Pfam" id="PF17191">
    <property type="entry name" value="RecG_wedge"/>
    <property type="match status" value="1"/>
</dbReference>
<evidence type="ECO:0000259" key="16">
    <source>
        <dbReference type="PROSITE" id="PS51192"/>
    </source>
</evidence>
<dbReference type="GO" id="GO:0005524">
    <property type="term" value="F:ATP binding"/>
    <property type="evidence" value="ECO:0007669"/>
    <property type="project" value="UniProtKB-KW"/>
</dbReference>
<dbReference type="InterPro" id="IPR027417">
    <property type="entry name" value="P-loop_NTPase"/>
</dbReference>
<dbReference type="InterPro" id="IPR001650">
    <property type="entry name" value="Helicase_C-like"/>
</dbReference>
<evidence type="ECO:0000256" key="4">
    <source>
        <dbReference type="ARBA" id="ARBA00022763"/>
    </source>
</evidence>
<dbReference type="Pfam" id="PF00271">
    <property type="entry name" value="Helicase_C"/>
    <property type="match status" value="1"/>
</dbReference>
<evidence type="ECO:0000256" key="10">
    <source>
        <dbReference type="ARBA" id="ARBA00023204"/>
    </source>
</evidence>
<evidence type="ECO:0000256" key="7">
    <source>
        <dbReference type="ARBA" id="ARBA00022840"/>
    </source>
</evidence>
<evidence type="ECO:0000256" key="14">
    <source>
        <dbReference type="ARBA" id="ARBA00048988"/>
    </source>
</evidence>
<dbReference type="InterPro" id="IPR012340">
    <property type="entry name" value="NA-bd_OB-fold"/>
</dbReference>